<protein>
    <submittedName>
        <fullName evidence="1">Uncharacterized protein</fullName>
    </submittedName>
</protein>
<dbReference type="RefSeq" id="WP_014126385.1">
    <property type="nucleotide sequence ID" value="NC_016070.1"/>
</dbReference>
<dbReference type="STRING" id="768679.TTX_0461"/>
<keyword evidence="2" id="KW-1185">Reference proteome</keyword>
<dbReference type="Proteomes" id="UP000002654">
    <property type="component" value="Chromosome"/>
</dbReference>
<name>G4RNI4_THETK</name>
<dbReference type="HOGENOM" id="CLU_1801764_0_0_2"/>
<dbReference type="GeneID" id="11263463"/>
<accession>G4RNI4</accession>
<dbReference type="EMBL" id="FN869859">
    <property type="protein sequence ID" value="CCC81128.1"/>
    <property type="molecule type" value="Genomic_DNA"/>
</dbReference>
<reference evidence="1 2" key="1">
    <citation type="journal article" date="2011" name="PLoS ONE">
        <title>The complete genome sequence of Thermoproteus tenax: a physiologically versatile member of the Crenarchaeota.</title>
        <authorList>
            <person name="Siebers B."/>
            <person name="Zaparty M."/>
            <person name="Raddatz G."/>
            <person name="Tjaden B."/>
            <person name="Albers S.V."/>
            <person name="Bell S.D."/>
            <person name="Blombach F."/>
            <person name="Kletzin A."/>
            <person name="Kyrpides N."/>
            <person name="Lanz C."/>
            <person name="Plagens A."/>
            <person name="Rampp M."/>
            <person name="Rosinus A."/>
            <person name="von Jan M."/>
            <person name="Makarova K.S."/>
            <person name="Klenk H.P."/>
            <person name="Schuster S.C."/>
            <person name="Hensel R."/>
        </authorList>
    </citation>
    <scope>NUCLEOTIDE SEQUENCE [LARGE SCALE GENOMIC DNA]</scope>
    <source>
        <strain evidence="2">ATCC 35583 / DSM 2078 / JCM 9277 / NBRC 100435 / Kra 1</strain>
    </source>
</reference>
<dbReference type="eggNOG" id="arCOG05493">
    <property type="taxonomic scope" value="Archaea"/>
</dbReference>
<dbReference type="OrthoDB" id="25976at2157"/>
<gene>
    <name evidence="1" type="ordered locus">TTX_0461</name>
</gene>
<dbReference type="KEGG" id="ttn:TTX_0461"/>
<dbReference type="PATRIC" id="fig|768679.9.peg.477"/>
<evidence type="ECO:0000313" key="2">
    <source>
        <dbReference type="Proteomes" id="UP000002654"/>
    </source>
</evidence>
<organism evidence="1 2">
    <name type="scientific">Thermoproteus tenax (strain ATCC 35583 / DSM 2078 / JCM 9277 / NBRC 100435 / Kra 1)</name>
    <dbReference type="NCBI Taxonomy" id="768679"/>
    <lineage>
        <taxon>Archaea</taxon>
        <taxon>Thermoproteota</taxon>
        <taxon>Thermoprotei</taxon>
        <taxon>Thermoproteales</taxon>
        <taxon>Thermoproteaceae</taxon>
        <taxon>Thermoproteus</taxon>
    </lineage>
</organism>
<dbReference type="PaxDb" id="768679-TTX_0461"/>
<evidence type="ECO:0000313" key="1">
    <source>
        <dbReference type="EMBL" id="CCC81128.1"/>
    </source>
</evidence>
<dbReference type="AlphaFoldDB" id="G4RNI4"/>
<proteinExistence type="predicted"/>
<sequence length="143" mass="16033">MYRVYERSVQVPIRISKGADEQARIRRLERWPRESGLSLVLDESGSNFNKLLQMYAADYGLQVGEKKWETDSSGENIRARLEVPLLKEGQVKGRGLMEATIPKSPTGEEGNNYVFTATVNYSIELEDDVLAQGASSGMVEFTL</sequence>